<evidence type="ECO:0000256" key="7">
    <source>
        <dbReference type="SAM" id="Phobius"/>
    </source>
</evidence>
<comment type="subcellular location">
    <subcellularLocation>
        <location evidence="1">Cell membrane</location>
        <topology evidence="1">Multi-pass membrane protein</topology>
    </subcellularLocation>
</comment>
<dbReference type="GO" id="GO:0005886">
    <property type="term" value="C:plasma membrane"/>
    <property type="evidence" value="ECO:0007669"/>
    <property type="project" value="UniProtKB-SubCell"/>
</dbReference>
<accession>A0A1M5NWH9</accession>
<dbReference type="Pfam" id="PF07690">
    <property type="entry name" value="MFS_1"/>
    <property type="match status" value="2"/>
</dbReference>
<dbReference type="PANTHER" id="PTHR43266">
    <property type="entry name" value="MACROLIDE-EFFLUX PROTEIN"/>
    <property type="match status" value="1"/>
</dbReference>
<feature type="transmembrane region" description="Helical" evidence="7">
    <location>
        <begin position="266"/>
        <end position="285"/>
    </location>
</feature>
<dbReference type="GO" id="GO:0022857">
    <property type="term" value="F:transmembrane transporter activity"/>
    <property type="evidence" value="ECO:0007669"/>
    <property type="project" value="InterPro"/>
</dbReference>
<dbReference type="InterPro" id="IPR036259">
    <property type="entry name" value="MFS_trans_sf"/>
</dbReference>
<feature type="transmembrane region" description="Helical" evidence="7">
    <location>
        <begin position="86"/>
        <end position="114"/>
    </location>
</feature>
<dbReference type="CDD" id="cd06173">
    <property type="entry name" value="MFS_MefA_like"/>
    <property type="match status" value="1"/>
</dbReference>
<feature type="transmembrane region" description="Helical" evidence="7">
    <location>
        <begin position="358"/>
        <end position="377"/>
    </location>
</feature>
<evidence type="ECO:0000256" key="5">
    <source>
        <dbReference type="ARBA" id="ARBA00022989"/>
    </source>
</evidence>
<dbReference type="EMBL" id="FQXD01000002">
    <property type="protein sequence ID" value="SHG93519.1"/>
    <property type="molecule type" value="Genomic_DNA"/>
</dbReference>
<dbReference type="SUPFAM" id="SSF103473">
    <property type="entry name" value="MFS general substrate transporter"/>
    <property type="match status" value="1"/>
</dbReference>
<evidence type="ECO:0000256" key="4">
    <source>
        <dbReference type="ARBA" id="ARBA00022692"/>
    </source>
</evidence>
<feature type="domain" description="Major facilitator superfamily (MFS) profile" evidence="8">
    <location>
        <begin position="230"/>
        <end position="425"/>
    </location>
</feature>
<dbReference type="Proteomes" id="UP000184079">
    <property type="component" value="Unassembled WGS sequence"/>
</dbReference>
<keyword evidence="6 7" id="KW-0472">Membrane</keyword>
<evidence type="ECO:0000313" key="9">
    <source>
        <dbReference type="EMBL" id="SHG93519.1"/>
    </source>
</evidence>
<dbReference type="InterPro" id="IPR020846">
    <property type="entry name" value="MFS_dom"/>
</dbReference>
<dbReference type="PROSITE" id="PS50850">
    <property type="entry name" value="MFS"/>
    <property type="match status" value="2"/>
</dbReference>
<keyword evidence="2" id="KW-0813">Transport</keyword>
<feature type="transmembrane region" description="Helical" evidence="7">
    <location>
        <begin position="230"/>
        <end position="260"/>
    </location>
</feature>
<name>A0A1M5NWH9_9BACI</name>
<sequence>MKQSFIKVDTSIWKISVFNRLFASYSVSMFGTWFDMLAMIVLFSYEWQLGPMLISFIPVAYALPQVILSQFAGVILDRYSKIRVMLIADISAAILTFIIVFIQSAWPVLFIIMIRSAVTVVHGPAQQAIIKQVVPDHLILQAVTLNGVVSQLSKIIGPMVGGALISVISPIYIILINAISLLMSALILFSILRSASYHIICTNGEVERQTEGSFFRLWMEGWMVILRRKILIFSMLIMVIGVTGVQMVDIQIGVILRMFAPAKPELAGWLMGASGLGAVLAILVLNRYTALKQYGRLLGLSLFLVGIGFGGVGWLTHGFLTLYLLLLGFIAGIGIGLLNSIFSYIIQMNTSASEISRVTGITNTVISSTVILSPLIGGLLAEVVGIISLYRWVGISLVIVSIFCIISNKWFNEGRLLNVREQSIS</sequence>
<evidence type="ECO:0000256" key="2">
    <source>
        <dbReference type="ARBA" id="ARBA00022448"/>
    </source>
</evidence>
<dbReference type="RefSeq" id="WP_073005589.1">
    <property type="nucleotide sequence ID" value="NZ_FQXD01000002.1"/>
</dbReference>
<evidence type="ECO:0000313" key="10">
    <source>
        <dbReference type="Proteomes" id="UP000184079"/>
    </source>
</evidence>
<organism evidence="9 10">
    <name type="scientific">Virgibacillus chiguensis</name>
    <dbReference type="NCBI Taxonomy" id="411959"/>
    <lineage>
        <taxon>Bacteria</taxon>
        <taxon>Bacillati</taxon>
        <taxon>Bacillota</taxon>
        <taxon>Bacilli</taxon>
        <taxon>Bacillales</taxon>
        <taxon>Bacillaceae</taxon>
        <taxon>Virgibacillus</taxon>
    </lineage>
</organism>
<dbReference type="AlphaFoldDB" id="A0A1M5NWH9"/>
<dbReference type="InterPro" id="IPR011701">
    <property type="entry name" value="MFS"/>
</dbReference>
<evidence type="ECO:0000259" key="8">
    <source>
        <dbReference type="PROSITE" id="PS50850"/>
    </source>
</evidence>
<dbReference type="PANTHER" id="PTHR43266:SF2">
    <property type="entry name" value="MAJOR FACILITATOR SUPERFAMILY (MFS) PROFILE DOMAIN-CONTAINING PROTEIN"/>
    <property type="match status" value="1"/>
</dbReference>
<dbReference type="OrthoDB" id="2276409at2"/>
<feature type="domain" description="Major facilitator superfamily (MFS) profile" evidence="8">
    <location>
        <begin position="1"/>
        <end position="196"/>
    </location>
</feature>
<feature type="transmembrane region" description="Helical" evidence="7">
    <location>
        <begin position="51"/>
        <end position="74"/>
    </location>
</feature>
<keyword evidence="5 7" id="KW-1133">Transmembrane helix</keyword>
<feature type="transmembrane region" description="Helical" evidence="7">
    <location>
        <begin position="389"/>
        <end position="411"/>
    </location>
</feature>
<protein>
    <submittedName>
        <fullName evidence="9">Predicted arabinose efflux permease, MFS family</fullName>
    </submittedName>
</protein>
<feature type="transmembrane region" description="Helical" evidence="7">
    <location>
        <begin position="297"/>
        <end position="316"/>
    </location>
</feature>
<evidence type="ECO:0000256" key="3">
    <source>
        <dbReference type="ARBA" id="ARBA00022475"/>
    </source>
</evidence>
<keyword evidence="10" id="KW-1185">Reference proteome</keyword>
<evidence type="ECO:0000256" key="6">
    <source>
        <dbReference type="ARBA" id="ARBA00023136"/>
    </source>
</evidence>
<evidence type="ECO:0000256" key="1">
    <source>
        <dbReference type="ARBA" id="ARBA00004651"/>
    </source>
</evidence>
<feature type="transmembrane region" description="Helical" evidence="7">
    <location>
        <begin position="322"/>
        <end position="346"/>
    </location>
</feature>
<feature type="transmembrane region" description="Helical" evidence="7">
    <location>
        <begin position="21"/>
        <end position="45"/>
    </location>
</feature>
<feature type="transmembrane region" description="Helical" evidence="7">
    <location>
        <begin position="163"/>
        <end position="189"/>
    </location>
</feature>
<gene>
    <name evidence="9" type="ORF">SAMN05421807_102357</name>
</gene>
<keyword evidence="4 7" id="KW-0812">Transmembrane</keyword>
<dbReference type="Gene3D" id="1.20.1250.20">
    <property type="entry name" value="MFS general substrate transporter like domains"/>
    <property type="match status" value="1"/>
</dbReference>
<keyword evidence="3" id="KW-1003">Cell membrane</keyword>
<proteinExistence type="predicted"/>
<reference evidence="10" key="1">
    <citation type="submission" date="2016-11" db="EMBL/GenBank/DDBJ databases">
        <authorList>
            <person name="Varghese N."/>
            <person name="Submissions S."/>
        </authorList>
    </citation>
    <scope>NUCLEOTIDE SEQUENCE [LARGE SCALE GENOMIC DNA]</scope>
    <source>
        <strain evidence="10">CGMCC 1.6496</strain>
    </source>
</reference>